<sequence length="78" mass="8294">MTLSLVRTIIVGALLLTFLILGGFYFGYGYFAASTSLCIPSEYGKAVSERKLDDGCVACTYPAPPGVGETLTHVKKCP</sequence>
<keyword evidence="1" id="KW-0812">Transmembrane</keyword>
<name>A0A0G1WGD8_9BACT</name>
<comment type="caution">
    <text evidence="2">The sequence shown here is derived from an EMBL/GenBank/DDBJ whole genome shotgun (WGS) entry which is preliminary data.</text>
</comment>
<dbReference type="AlphaFoldDB" id="A0A0G1WGD8"/>
<keyword evidence="1" id="KW-1133">Transmembrane helix</keyword>
<organism evidence="2 3">
    <name type="scientific">Candidatus Kaiserbacteria bacterium GW2011_GWB1_50_17</name>
    <dbReference type="NCBI Taxonomy" id="1618673"/>
    <lineage>
        <taxon>Bacteria</taxon>
        <taxon>Candidatus Kaiseribacteriota</taxon>
    </lineage>
</organism>
<accession>A0A0G1WGD8</accession>
<evidence type="ECO:0000313" key="2">
    <source>
        <dbReference type="EMBL" id="KKW17863.1"/>
    </source>
</evidence>
<dbReference type="Proteomes" id="UP000034120">
    <property type="component" value="Unassembled WGS sequence"/>
</dbReference>
<keyword evidence="1" id="KW-0472">Membrane</keyword>
<gene>
    <name evidence="2" type="ORF">UY57_C0008G0015</name>
</gene>
<feature type="transmembrane region" description="Helical" evidence="1">
    <location>
        <begin position="9"/>
        <end position="31"/>
    </location>
</feature>
<evidence type="ECO:0000256" key="1">
    <source>
        <dbReference type="SAM" id="Phobius"/>
    </source>
</evidence>
<reference evidence="2 3" key="1">
    <citation type="journal article" date="2015" name="Nature">
        <title>rRNA introns, odd ribosomes, and small enigmatic genomes across a large radiation of phyla.</title>
        <authorList>
            <person name="Brown C.T."/>
            <person name="Hug L.A."/>
            <person name="Thomas B.C."/>
            <person name="Sharon I."/>
            <person name="Castelle C.J."/>
            <person name="Singh A."/>
            <person name="Wilkins M.J."/>
            <person name="Williams K.H."/>
            <person name="Banfield J.F."/>
        </authorList>
    </citation>
    <scope>NUCLEOTIDE SEQUENCE [LARGE SCALE GENOMIC DNA]</scope>
</reference>
<proteinExistence type="predicted"/>
<protein>
    <submittedName>
        <fullName evidence="2">Uncharacterized protein</fullName>
    </submittedName>
</protein>
<dbReference type="EMBL" id="LCQM01000008">
    <property type="protein sequence ID" value="KKW17863.1"/>
    <property type="molecule type" value="Genomic_DNA"/>
</dbReference>
<evidence type="ECO:0000313" key="3">
    <source>
        <dbReference type="Proteomes" id="UP000034120"/>
    </source>
</evidence>